<name>A0A0L1JML6_9RHOB</name>
<dbReference type="InterPro" id="IPR001707">
    <property type="entry name" value="Cmp_AcTrfase"/>
</dbReference>
<proteinExistence type="predicted"/>
<dbReference type="Proteomes" id="UP000036938">
    <property type="component" value="Unassembled WGS sequence"/>
</dbReference>
<dbReference type="PANTHER" id="PTHR38474:SF1">
    <property type="entry name" value="SLR0299 PROTEIN"/>
    <property type="match status" value="1"/>
</dbReference>
<gene>
    <name evidence="1" type="ORF">ATO11_13790</name>
</gene>
<accession>A0A0L1JML6</accession>
<dbReference type="SMART" id="SM01059">
    <property type="entry name" value="CAT"/>
    <property type="match status" value="1"/>
</dbReference>
<dbReference type="Pfam" id="PF00302">
    <property type="entry name" value="CAT"/>
    <property type="match status" value="1"/>
</dbReference>
<dbReference type="InterPro" id="IPR023213">
    <property type="entry name" value="CAT-like_dom_sf"/>
</dbReference>
<dbReference type="SUPFAM" id="SSF52777">
    <property type="entry name" value="CoA-dependent acyltransferases"/>
    <property type="match status" value="1"/>
</dbReference>
<dbReference type="RefSeq" id="WP_050531484.1">
    <property type="nucleotide sequence ID" value="NZ_AQQZ01000006.1"/>
</dbReference>
<dbReference type="GO" id="GO:0008811">
    <property type="term" value="F:chloramphenicol O-acetyltransferase activity"/>
    <property type="evidence" value="ECO:0007669"/>
    <property type="project" value="InterPro"/>
</dbReference>
<protein>
    <submittedName>
        <fullName evidence="1">Chloramphenicol acetyltransferase</fullName>
    </submittedName>
</protein>
<dbReference type="EMBL" id="AQQZ01000006">
    <property type="protein sequence ID" value="KNG92996.1"/>
    <property type="molecule type" value="Genomic_DNA"/>
</dbReference>
<dbReference type="OrthoDB" id="9801766at2"/>
<keyword evidence="2" id="KW-1185">Reference proteome</keyword>
<sequence>MASRRIDFDDWPGTQQFRFFRTFDRPHYAITTRLDAAALKKRGGSPFRGVLWALGAGLASVDAMRLRFEGDVVTLHDEVQISPPIALDDGSFAYGYFDWTPDRAAFDAHAAGVIETVRRSGSLDPTSGKPCVTFASCLPWLDFTALDNAMPHSDDCVPRLAWGKIVPKGDGFDMAVSVQVHHALVAGRDIGAFMDAVQAALDAA</sequence>
<dbReference type="AlphaFoldDB" id="A0A0L1JML6"/>
<evidence type="ECO:0000313" key="2">
    <source>
        <dbReference type="Proteomes" id="UP000036938"/>
    </source>
</evidence>
<dbReference type="Gene3D" id="3.30.559.10">
    <property type="entry name" value="Chloramphenicol acetyltransferase-like domain"/>
    <property type="match status" value="1"/>
</dbReference>
<comment type="caution">
    <text evidence="1">The sequence shown here is derived from an EMBL/GenBank/DDBJ whole genome shotgun (WGS) entry which is preliminary data.</text>
</comment>
<evidence type="ECO:0000313" key="1">
    <source>
        <dbReference type="EMBL" id="KNG92996.1"/>
    </source>
</evidence>
<dbReference type="STRING" id="1317121.ATO11_13790"/>
<organism evidence="1 2">
    <name type="scientific">Pseudaestuariivita atlantica</name>
    <dbReference type="NCBI Taxonomy" id="1317121"/>
    <lineage>
        <taxon>Bacteria</taxon>
        <taxon>Pseudomonadati</taxon>
        <taxon>Pseudomonadota</taxon>
        <taxon>Alphaproteobacteria</taxon>
        <taxon>Rhodobacterales</taxon>
        <taxon>Paracoccaceae</taxon>
        <taxon>Pseudaestuariivita</taxon>
    </lineage>
</organism>
<keyword evidence="1" id="KW-0808">Transferase</keyword>
<dbReference type="PANTHER" id="PTHR38474">
    <property type="entry name" value="SLR0299 PROTEIN"/>
    <property type="match status" value="1"/>
</dbReference>
<reference evidence="1 2" key="1">
    <citation type="journal article" date="2015" name="Int. J. Syst. Evol. Microbiol.">
        <title>Aestuariivita atlantica sp. nov., isolated from deep sea sediment of the Atlantic Ocean.</title>
        <authorList>
            <person name="Li G."/>
            <person name="Lai Q."/>
            <person name="Du Y."/>
            <person name="Liu X."/>
            <person name="Sun F."/>
            <person name="Shao Z."/>
        </authorList>
    </citation>
    <scope>NUCLEOTIDE SEQUENCE [LARGE SCALE GENOMIC DNA]</scope>
    <source>
        <strain evidence="1 2">22II-S11-z3</strain>
    </source>
</reference>